<gene>
    <name evidence="2" type="ORF">ACFSUQ_02435</name>
</gene>
<keyword evidence="1" id="KW-0812">Transmembrane</keyword>
<keyword evidence="1" id="KW-0472">Membrane</keyword>
<feature type="transmembrane region" description="Helical" evidence="1">
    <location>
        <begin position="41"/>
        <end position="61"/>
    </location>
</feature>
<sequence>MLQPQIKTSKNWKTPLNFALTWVILGALAGGVYIATSTQRMQGIGIMLVLMACVTLMTSFYPRRKLQRLIEQGAIEEYDAVRAVRPVAGYNLGVLALLGLGFASGSIPAVLHATELAKSLLSETMILGAAVLPITTFWTIRCNVIDLQHGVMPPKN</sequence>
<feature type="transmembrane region" description="Helical" evidence="1">
    <location>
        <begin position="120"/>
        <end position="140"/>
    </location>
</feature>
<evidence type="ECO:0000313" key="3">
    <source>
        <dbReference type="Proteomes" id="UP001597453"/>
    </source>
</evidence>
<dbReference type="Proteomes" id="UP001597453">
    <property type="component" value="Unassembled WGS sequence"/>
</dbReference>
<reference evidence="3" key="1">
    <citation type="journal article" date="2019" name="Int. J. Syst. Evol. Microbiol.">
        <title>The Global Catalogue of Microorganisms (GCM) 10K type strain sequencing project: providing services to taxonomists for standard genome sequencing and annotation.</title>
        <authorList>
            <consortium name="The Broad Institute Genomics Platform"/>
            <consortium name="The Broad Institute Genome Sequencing Center for Infectious Disease"/>
            <person name="Wu L."/>
            <person name="Ma J."/>
        </authorList>
    </citation>
    <scope>NUCLEOTIDE SEQUENCE [LARGE SCALE GENOMIC DNA]</scope>
    <source>
        <strain evidence="3">TISTR 1511</strain>
    </source>
</reference>
<dbReference type="EMBL" id="JBHUNF010000001">
    <property type="protein sequence ID" value="MFD2674158.1"/>
    <property type="molecule type" value="Genomic_DNA"/>
</dbReference>
<feature type="transmembrane region" description="Helical" evidence="1">
    <location>
        <begin position="92"/>
        <end position="114"/>
    </location>
</feature>
<comment type="caution">
    <text evidence="2">The sequence shown here is derived from an EMBL/GenBank/DDBJ whole genome shotgun (WGS) entry which is preliminary data.</text>
</comment>
<name>A0ABW5RGI5_9MICO</name>
<accession>A0ABW5RGI5</accession>
<feature type="transmembrane region" description="Helical" evidence="1">
    <location>
        <begin position="16"/>
        <end position="35"/>
    </location>
</feature>
<evidence type="ECO:0000256" key="1">
    <source>
        <dbReference type="SAM" id="Phobius"/>
    </source>
</evidence>
<evidence type="ECO:0000313" key="2">
    <source>
        <dbReference type="EMBL" id="MFD2674158.1"/>
    </source>
</evidence>
<proteinExistence type="predicted"/>
<keyword evidence="1" id="KW-1133">Transmembrane helix</keyword>
<protein>
    <submittedName>
        <fullName evidence="2">Uncharacterized protein</fullName>
    </submittedName>
</protein>
<dbReference type="RefSeq" id="WP_066059561.1">
    <property type="nucleotide sequence ID" value="NZ_JBHUNF010000001.1"/>
</dbReference>
<keyword evidence="3" id="KW-1185">Reference proteome</keyword>
<organism evidence="2 3">
    <name type="scientific">Gulosibacter bifidus</name>
    <dbReference type="NCBI Taxonomy" id="272239"/>
    <lineage>
        <taxon>Bacteria</taxon>
        <taxon>Bacillati</taxon>
        <taxon>Actinomycetota</taxon>
        <taxon>Actinomycetes</taxon>
        <taxon>Micrococcales</taxon>
        <taxon>Microbacteriaceae</taxon>
        <taxon>Gulosibacter</taxon>
    </lineage>
</organism>